<dbReference type="PANTHER" id="PTHR46663">
    <property type="entry name" value="DIGUANYLATE CYCLASE DGCT-RELATED"/>
    <property type="match status" value="1"/>
</dbReference>
<evidence type="ECO:0000256" key="2">
    <source>
        <dbReference type="SAM" id="Phobius"/>
    </source>
</evidence>
<dbReference type="InterPro" id="IPR035965">
    <property type="entry name" value="PAS-like_dom_sf"/>
</dbReference>
<reference evidence="5" key="1">
    <citation type="submission" date="2024-05" db="EMBL/GenBank/DDBJ databases">
        <title>Alkalihalobacillus sp. strain MEB203 novel alkaliphilic bacterium from Lonar Lake, India.</title>
        <authorList>
            <person name="Joshi A."/>
            <person name="Thite S."/>
            <person name="Mengade P."/>
        </authorList>
    </citation>
    <scope>NUCLEOTIDE SEQUENCE</scope>
    <source>
        <strain evidence="5">MEB 203</strain>
    </source>
</reference>
<comment type="caution">
    <text evidence="5">The sequence shown here is derived from an EMBL/GenBank/DDBJ whole genome shotgun (WGS) entry which is preliminary data.</text>
</comment>
<dbReference type="EMBL" id="JAOTPO010000009">
    <property type="protein sequence ID" value="MDE5414450.1"/>
    <property type="molecule type" value="Genomic_DNA"/>
</dbReference>
<dbReference type="Pfam" id="PF00990">
    <property type="entry name" value="GGDEF"/>
    <property type="match status" value="1"/>
</dbReference>
<dbReference type="InterPro" id="IPR052163">
    <property type="entry name" value="DGC-Regulatory_Protein"/>
</dbReference>
<evidence type="ECO:0000313" key="5">
    <source>
        <dbReference type="EMBL" id="MDE5414450.1"/>
    </source>
</evidence>
<dbReference type="Gene3D" id="3.30.450.20">
    <property type="entry name" value="PAS domain"/>
    <property type="match status" value="1"/>
</dbReference>
<dbReference type="PROSITE" id="PS50887">
    <property type="entry name" value="GGDEF"/>
    <property type="match status" value="1"/>
</dbReference>
<feature type="transmembrane region" description="Helical" evidence="2">
    <location>
        <begin position="7"/>
        <end position="26"/>
    </location>
</feature>
<keyword evidence="2" id="KW-0812">Transmembrane</keyword>
<keyword evidence="1" id="KW-0175">Coiled coil</keyword>
<evidence type="ECO:0000259" key="4">
    <source>
        <dbReference type="PROSITE" id="PS50887"/>
    </source>
</evidence>
<name>A0ABT5VGQ1_9BACI</name>
<feature type="transmembrane region" description="Helical" evidence="2">
    <location>
        <begin position="32"/>
        <end position="49"/>
    </location>
</feature>
<evidence type="ECO:0000256" key="1">
    <source>
        <dbReference type="SAM" id="Coils"/>
    </source>
</evidence>
<organism evidence="5 6">
    <name type="scientific">Alkalihalobacterium chitinilyticum</name>
    <dbReference type="NCBI Taxonomy" id="2980103"/>
    <lineage>
        <taxon>Bacteria</taxon>
        <taxon>Bacillati</taxon>
        <taxon>Bacillota</taxon>
        <taxon>Bacilli</taxon>
        <taxon>Bacillales</taxon>
        <taxon>Bacillaceae</taxon>
        <taxon>Alkalihalobacterium</taxon>
    </lineage>
</organism>
<dbReference type="NCBIfam" id="TIGR00229">
    <property type="entry name" value="sensory_box"/>
    <property type="match status" value="1"/>
</dbReference>
<dbReference type="InterPro" id="IPR000160">
    <property type="entry name" value="GGDEF_dom"/>
</dbReference>
<dbReference type="SUPFAM" id="SSF55785">
    <property type="entry name" value="PYP-like sensor domain (PAS domain)"/>
    <property type="match status" value="1"/>
</dbReference>
<dbReference type="Gene3D" id="3.30.70.270">
    <property type="match status" value="1"/>
</dbReference>
<dbReference type="SUPFAM" id="SSF55073">
    <property type="entry name" value="Nucleotide cyclase"/>
    <property type="match status" value="1"/>
</dbReference>
<dbReference type="PANTHER" id="PTHR46663:SF2">
    <property type="entry name" value="GGDEF DOMAIN-CONTAINING PROTEIN"/>
    <property type="match status" value="1"/>
</dbReference>
<dbReference type="RefSeq" id="WP_275119062.1">
    <property type="nucleotide sequence ID" value="NZ_JAOTPO010000009.1"/>
</dbReference>
<accession>A0ABT5VGQ1</accession>
<dbReference type="Proteomes" id="UP001148125">
    <property type="component" value="Unassembled WGS sequence"/>
</dbReference>
<keyword evidence="2" id="KW-0472">Membrane</keyword>
<dbReference type="SMART" id="SM00267">
    <property type="entry name" value="GGDEF"/>
    <property type="match status" value="1"/>
</dbReference>
<feature type="domain" description="GGDEF" evidence="4">
    <location>
        <begin position="233"/>
        <end position="365"/>
    </location>
</feature>
<protein>
    <submittedName>
        <fullName evidence="5">Sensor domain-containing diguanylate cyclase</fullName>
    </submittedName>
</protein>
<feature type="coiled-coil region" evidence="1">
    <location>
        <begin position="49"/>
        <end position="83"/>
    </location>
</feature>
<dbReference type="PROSITE" id="PS50113">
    <property type="entry name" value="PAC"/>
    <property type="match status" value="1"/>
</dbReference>
<dbReference type="InterPro" id="IPR029787">
    <property type="entry name" value="Nucleotide_cyclase"/>
</dbReference>
<dbReference type="InterPro" id="IPR000700">
    <property type="entry name" value="PAS-assoc_C"/>
</dbReference>
<dbReference type="InterPro" id="IPR000014">
    <property type="entry name" value="PAS"/>
</dbReference>
<dbReference type="CDD" id="cd01949">
    <property type="entry name" value="GGDEF"/>
    <property type="match status" value="1"/>
</dbReference>
<evidence type="ECO:0000259" key="3">
    <source>
        <dbReference type="PROSITE" id="PS50113"/>
    </source>
</evidence>
<keyword evidence="6" id="KW-1185">Reference proteome</keyword>
<dbReference type="NCBIfam" id="TIGR00254">
    <property type="entry name" value="GGDEF"/>
    <property type="match status" value="1"/>
</dbReference>
<feature type="domain" description="PAC" evidence="3">
    <location>
        <begin position="147"/>
        <end position="201"/>
    </location>
</feature>
<sequence>MKNISKVFTIYTFVCMGLFLLVHYAFQVPNAVLLFVVLLIPMFWLCSRYNHLQKEKAKVDLDKSELEKNYHSLVKENEHLHELMNSFNETFFSYNVNENKLFITKGIESLFSHDQEDYHQNVRLIETVLKPLEESTTSFRDQLFANRKMRNQLVVTDKYNEKRWLEISTTPLFDGSETIVRVDGMISDITKRKQLEEYLRQMAYYDELTDLPNRKLIHKHLRKAMARSKRHQHSLSIMFIDLDGFKKVNDTLGHEGGDILLKEVANRLNSCVREEDLTGRLGGDEFMIVFEETSKDEIIGIAERILSVVSAPYTINENEAKVTPSIGISILPDDGEDLETLIQNADKAMYHAKEKGKGTYQFFSPELEDYHSKKVGIFEKFIESVSKIKETYIR</sequence>
<gene>
    <name evidence="5" type="ORF">N7Z68_13805</name>
</gene>
<evidence type="ECO:0000313" key="6">
    <source>
        <dbReference type="Proteomes" id="UP001148125"/>
    </source>
</evidence>
<proteinExistence type="predicted"/>
<keyword evidence="2" id="KW-1133">Transmembrane helix</keyword>
<dbReference type="InterPro" id="IPR043128">
    <property type="entry name" value="Rev_trsase/Diguanyl_cyclase"/>
</dbReference>